<dbReference type="PANTHER" id="PTHR34067:SF20">
    <property type="entry name" value="OS08G0206700 PROTEIN"/>
    <property type="match status" value="1"/>
</dbReference>
<feature type="region of interest" description="Disordered" evidence="6">
    <location>
        <begin position="814"/>
        <end position="850"/>
    </location>
</feature>
<dbReference type="Pfam" id="PF01429">
    <property type="entry name" value="MBD"/>
    <property type="match status" value="1"/>
</dbReference>
<feature type="compositionally biased region" description="Polar residues" evidence="6">
    <location>
        <begin position="395"/>
        <end position="410"/>
    </location>
</feature>
<dbReference type="SUPFAM" id="SSF54171">
    <property type="entry name" value="DNA-binding domain"/>
    <property type="match status" value="2"/>
</dbReference>
<feature type="compositionally biased region" description="Polar residues" evidence="6">
    <location>
        <begin position="827"/>
        <end position="850"/>
    </location>
</feature>
<dbReference type="STRING" id="3775.A0A1Q3BLP0"/>
<feature type="domain" description="MBD" evidence="7">
    <location>
        <begin position="1"/>
        <end position="70"/>
    </location>
</feature>
<evidence type="ECO:0000313" key="8">
    <source>
        <dbReference type="EMBL" id="GAV68931.1"/>
    </source>
</evidence>
<keyword evidence="4" id="KW-0804">Transcription</keyword>
<dbReference type="GO" id="GO:0003677">
    <property type="term" value="F:DNA binding"/>
    <property type="evidence" value="ECO:0007669"/>
    <property type="project" value="UniProtKB-KW"/>
</dbReference>
<accession>A0A1Q3BLP0</accession>
<feature type="region of interest" description="Disordered" evidence="6">
    <location>
        <begin position="395"/>
        <end position="432"/>
    </location>
</feature>
<feature type="compositionally biased region" description="Basic and acidic residues" evidence="6">
    <location>
        <begin position="423"/>
        <end position="432"/>
    </location>
</feature>
<dbReference type="GO" id="GO:0005634">
    <property type="term" value="C:nucleus"/>
    <property type="evidence" value="ECO:0007669"/>
    <property type="project" value="UniProtKB-SubCell"/>
</dbReference>
<feature type="region of interest" description="Disordered" evidence="6">
    <location>
        <begin position="174"/>
        <end position="194"/>
    </location>
</feature>
<keyword evidence="9" id="KW-1185">Reference proteome</keyword>
<dbReference type="InterPro" id="IPR038945">
    <property type="entry name" value="MBD13-like"/>
</dbReference>
<keyword evidence="3" id="KW-0238">DNA-binding</keyword>
<evidence type="ECO:0000256" key="5">
    <source>
        <dbReference type="ARBA" id="ARBA00023242"/>
    </source>
</evidence>
<comment type="subcellular location">
    <subcellularLocation>
        <location evidence="1">Nucleus</location>
    </subcellularLocation>
</comment>
<dbReference type="Proteomes" id="UP000187406">
    <property type="component" value="Unassembled WGS sequence"/>
</dbReference>
<feature type="compositionally biased region" description="Polar residues" evidence="6">
    <location>
        <begin position="179"/>
        <end position="194"/>
    </location>
</feature>
<keyword evidence="2" id="KW-0805">Transcription regulation</keyword>
<dbReference type="CDD" id="cd00122">
    <property type="entry name" value="MBD"/>
    <property type="match status" value="1"/>
</dbReference>
<dbReference type="PANTHER" id="PTHR34067">
    <property type="entry name" value="OS04G0193200 PROTEIN"/>
    <property type="match status" value="1"/>
</dbReference>
<evidence type="ECO:0000256" key="2">
    <source>
        <dbReference type="ARBA" id="ARBA00023015"/>
    </source>
</evidence>
<evidence type="ECO:0000256" key="1">
    <source>
        <dbReference type="ARBA" id="ARBA00004123"/>
    </source>
</evidence>
<dbReference type="PROSITE" id="PS50982">
    <property type="entry name" value="MBD"/>
    <property type="match status" value="2"/>
</dbReference>
<evidence type="ECO:0000256" key="6">
    <source>
        <dbReference type="SAM" id="MobiDB-lite"/>
    </source>
</evidence>
<name>A0A1Q3BLP0_CEPFO</name>
<dbReference type="OrthoDB" id="10072024at2759"/>
<evidence type="ECO:0000259" key="7">
    <source>
        <dbReference type="PROSITE" id="PS50982"/>
    </source>
</evidence>
<feature type="domain" description="MBD" evidence="7">
    <location>
        <begin position="71"/>
        <end position="150"/>
    </location>
</feature>
<organism evidence="8 9">
    <name type="scientific">Cephalotus follicularis</name>
    <name type="common">Albany pitcher plant</name>
    <dbReference type="NCBI Taxonomy" id="3775"/>
    <lineage>
        <taxon>Eukaryota</taxon>
        <taxon>Viridiplantae</taxon>
        <taxon>Streptophyta</taxon>
        <taxon>Embryophyta</taxon>
        <taxon>Tracheophyta</taxon>
        <taxon>Spermatophyta</taxon>
        <taxon>Magnoliopsida</taxon>
        <taxon>eudicotyledons</taxon>
        <taxon>Gunneridae</taxon>
        <taxon>Pentapetalae</taxon>
        <taxon>rosids</taxon>
        <taxon>fabids</taxon>
        <taxon>Oxalidales</taxon>
        <taxon>Cephalotaceae</taxon>
        <taxon>Cephalotus</taxon>
    </lineage>
</organism>
<reference evidence="9" key="1">
    <citation type="submission" date="2016-04" db="EMBL/GenBank/DDBJ databases">
        <title>Cephalotus genome sequencing.</title>
        <authorList>
            <person name="Fukushima K."/>
            <person name="Hasebe M."/>
            <person name="Fang X."/>
        </authorList>
    </citation>
    <scope>NUCLEOTIDE SEQUENCE [LARGE SCALE GENOMIC DNA]</scope>
    <source>
        <strain evidence="9">cv. St1</strain>
    </source>
</reference>
<sequence length="850" mass="94299">MAERNSPDGLPVGWSEQFKVLKSGRQIKSYVDPLTGRRFYSKPEVFRYLKSVKRKKCAKKTILNRQSARKVVVEKSTEDDLPPGWIKELRIKKIANRIRRDPYYTDPSSGYVFRSKKDVLLYLETGEISRHAFKPKKKDLNDLDLTNDTTLPSSAAKWQELEHPATRQRIVAAAGKGNSKANSSVLPETGASNKRQSMEAAVETMLKPAEGISPDKHSMENVTEKGVEILPKAEDFKKDLGKRDSVDLPGSTYAADNLQHKTLIESKLEKSSTEKTYEYSKKLNNKKEFTLPRRFSKRLADLYQKKNFLESKQQKSYNRQTQDYSIKSEDTEFALPFRSSKRLAGLEPDRVPNTLSSKQASQGATTKSIKSCMSEASLQIKTENVMEHADCASAGTNIPSHKAPLNTSKNSLEDSAVPVDQPQKQETKKLSESEPQLVFQFDGSPTVEHTVGHISQYMPVSTPAADILQERGFSNGRTEKYSNRETWVPLIKSKNKKGLHLSKRLAGLELAGHTSADTEIPSNGVLSNTGNKPPEIAAVPIDQPQNMETKKIDELSEPQIVFPFGGSCLDPCLEFAFKTLTGEIPLGDASEYIPVTTPAADILQDKSLLEGGTERSRNRKAQNNWGKSKNKKEQPLRCRSSKRLAGLQPEMGTDTMFSEQVCDIATVFSGKSEATPDVCLAVDGLTIGASQQTEAGLKSGSVSHDFTEVNPLVDPSSMSENHFGQTVSVEQARKLETERMNGEKLNPPLFSPFGDYWSDPCLEFAFKTLTDAIPLEDNLGIQGYFQQQINPSYAQRDASLPLSDFGMPSSFKSNLSSHFDSPDKQAASRQQLPPGNLSFPSCSSISFQQP</sequence>
<comment type="caution">
    <text evidence="8">The sequence shown here is derived from an EMBL/GenBank/DDBJ whole genome shotgun (WGS) entry which is preliminary data.</text>
</comment>
<dbReference type="InterPro" id="IPR001739">
    <property type="entry name" value="Methyl_CpG_DNA-bd"/>
</dbReference>
<gene>
    <name evidence="8" type="ORF">CFOL_v3_12434</name>
</gene>
<feature type="region of interest" description="Disordered" evidence="6">
    <location>
        <begin position="604"/>
        <end position="640"/>
    </location>
</feature>
<dbReference type="InterPro" id="IPR016177">
    <property type="entry name" value="DNA-bd_dom_sf"/>
</dbReference>
<dbReference type="AlphaFoldDB" id="A0A1Q3BLP0"/>
<feature type="compositionally biased region" description="Basic and acidic residues" evidence="6">
    <location>
        <begin position="604"/>
        <end position="616"/>
    </location>
</feature>
<dbReference type="InParanoid" id="A0A1Q3BLP0"/>
<evidence type="ECO:0000256" key="4">
    <source>
        <dbReference type="ARBA" id="ARBA00023163"/>
    </source>
</evidence>
<keyword evidence="5" id="KW-0539">Nucleus</keyword>
<dbReference type="EMBL" id="BDDD01000670">
    <property type="protein sequence ID" value="GAV68931.1"/>
    <property type="molecule type" value="Genomic_DNA"/>
</dbReference>
<feature type="region of interest" description="Disordered" evidence="6">
    <location>
        <begin position="344"/>
        <end position="368"/>
    </location>
</feature>
<proteinExistence type="predicted"/>
<protein>
    <submittedName>
        <fullName evidence="8">MBD domain-containing protein</fullName>
    </submittedName>
</protein>
<evidence type="ECO:0000313" key="9">
    <source>
        <dbReference type="Proteomes" id="UP000187406"/>
    </source>
</evidence>
<dbReference type="Gene3D" id="3.30.890.10">
    <property type="entry name" value="Methyl-cpg-binding Protein 2, Chain A"/>
    <property type="match status" value="2"/>
</dbReference>
<evidence type="ECO:0000256" key="3">
    <source>
        <dbReference type="ARBA" id="ARBA00023125"/>
    </source>
</evidence>
<feature type="compositionally biased region" description="Polar residues" evidence="6">
    <location>
        <begin position="353"/>
        <end position="368"/>
    </location>
</feature>